<reference evidence="3 4" key="1">
    <citation type="submission" date="2021-05" db="EMBL/GenBank/DDBJ databases">
        <title>Roseococcus sp. XZZS9, whole genome shotgun sequencing project.</title>
        <authorList>
            <person name="Zhao G."/>
            <person name="Shen L."/>
        </authorList>
    </citation>
    <scope>NUCLEOTIDE SEQUENCE [LARGE SCALE GENOMIC DNA]</scope>
    <source>
        <strain evidence="3 4">XZZS9</strain>
    </source>
</reference>
<keyword evidence="1" id="KW-0812">Transmembrane</keyword>
<dbReference type="InterPro" id="IPR009936">
    <property type="entry name" value="DUF1468"/>
</dbReference>
<sequence length="149" mass="15360">MSPEGPRLSADRLLGVALIVIAGLTLWSAQSLVVAFAADPLGPKGFPSAVATILAVCGALLLFGRGLPFAWPERRAAPFLLLVVMAAYALLLEPLGFLLATAGLALGVALLFGARLWMALLTSAATSAALWALFDKLLDLPLPKGILGA</sequence>
<keyword evidence="1" id="KW-1133">Transmembrane helix</keyword>
<keyword evidence="4" id="KW-1185">Reference proteome</keyword>
<feature type="transmembrane region" description="Helical" evidence="1">
    <location>
        <begin position="49"/>
        <end position="67"/>
    </location>
</feature>
<dbReference type="RefSeq" id="WP_213670144.1">
    <property type="nucleotide sequence ID" value="NZ_JAHCDA010000002.1"/>
</dbReference>
<feature type="domain" description="DUF1468" evidence="2">
    <location>
        <begin position="13"/>
        <end position="143"/>
    </location>
</feature>
<feature type="transmembrane region" description="Helical" evidence="1">
    <location>
        <begin position="116"/>
        <end position="134"/>
    </location>
</feature>
<keyword evidence="1" id="KW-0472">Membrane</keyword>
<proteinExistence type="predicted"/>
<evidence type="ECO:0000259" key="2">
    <source>
        <dbReference type="Pfam" id="PF07331"/>
    </source>
</evidence>
<evidence type="ECO:0000256" key="1">
    <source>
        <dbReference type="SAM" id="Phobius"/>
    </source>
</evidence>
<dbReference type="Pfam" id="PF07331">
    <property type="entry name" value="TctB"/>
    <property type="match status" value="1"/>
</dbReference>
<comment type="caution">
    <text evidence="3">The sequence shown here is derived from an EMBL/GenBank/DDBJ whole genome shotgun (WGS) entry which is preliminary data.</text>
</comment>
<accession>A0ABS5QDB6</accession>
<organism evidence="3 4">
    <name type="scientific">Roseococcus pinisoli</name>
    <dbReference type="NCBI Taxonomy" id="2835040"/>
    <lineage>
        <taxon>Bacteria</taxon>
        <taxon>Pseudomonadati</taxon>
        <taxon>Pseudomonadota</taxon>
        <taxon>Alphaproteobacteria</taxon>
        <taxon>Acetobacterales</taxon>
        <taxon>Roseomonadaceae</taxon>
        <taxon>Roseococcus</taxon>
    </lineage>
</organism>
<feature type="transmembrane region" description="Helical" evidence="1">
    <location>
        <begin position="79"/>
        <end position="110"/>
    </location>
</feature>
<dbReference type="EMBL" id="JAHCDA010000002">
    <property type="protein sequence ID" value="MBS7811468.1"/>
    <property type="molecule type" value="Genomic_DNA"/>
</dbReference>
<evidence type="ECO:0000313" key="4">
    <source>
        <dbReference type="Proteomes" id="UP000766336"/>
    </source>
</evidence>
<evidence type="ECO:0000313" key="3">
    <source>
        <dbReference type="EMBL" id="MBS7811468.1"/>
    </source>
</evidence>
<feature type="transmembrane region" description="Helical" evidence="1">
    <location>
        <begin position="12"/>
        <end position="37"/>
    </location>
</feature>
<protein>
    <submittedName>
        <fullName evidence="3">Tripartite tricarboxylate transporter TctB family protein</fullName>
    </submittedName>
</protein>
<name>A0ABS5QDB6_9PROT</name>
<dbReference type="Proteomes" id="UP000766336">
    <property type="component" value="Unassembled WGS sequence"/>
</dbReference>
<gene>
    <name evidence="3" type="ORF">KHU32_11010</name>
</gene>